<dbReference type="GO" id="GO:0051301">
    <property type="term" value="P:cell division"/>
    <property type="evidence" value="ECO:0007669"/>
    <property type="project" value="UniProtKB-KW"/>
</dbReference>
<organism evidence="1 2">
    <name type="scientific">Wenyingzhuangia heitensis</name>
    <dbReference type="NCBI Taxonomy" id="1487859"/>
    <lineage>
        <taxon>Bacteria</taxon>
        <taxon>Pseudomonadati</taxon>
        <taxon>Bacteroidota</taxon>
        <taxon>Flavobacteriia</taxon>
        <taxon>Flavobacteriales</taxon>
        <taxon>Flavobacteriaceae</taxon>
        <taxon>Wenyingzhuangia</taxon>
    </lineage>
</organism>
<sequence>MRSFLLAITVFVMSCSSKKEETPVAKVNVAVSKKETVKEQFIDTVFYAVQIGAYKDFNVEFSSDIIKISENGLNHYVLGSLKTKSEADRFLEILIDLGVKDAFVVKLSNHKIVEKFYEL</sequence>
<evidence type="ECO:0000313" key="2">
    <source>
        <dbReference type="Proteomes" id="UP000745859"/>
    </source>
</evidence>
<dbReference type="RefSeq" id="WP_167183651.1">
    <property type="nucleotide sequence ID" value="NZ_JAASQL010000001.1"/>
</dbReference>
<protein>
    <submittedName>
        <fullName evidence="1">Cell division protein FtsN</fullName>
    </submittedName>
</protein>
<gene>
    <name evidence="1" type="ORF">FHR24_000595</name>
</gene>
<reference evidence="1 2" key="1">
    <citation type="submission" date="2020-03" db="EMBL/GenBank/DDBJ databases">
        <title>Genomic Encyclopedia of Type Strains, Phase IV (KMG-IV): sequencing the most valuable type-strain genomes for metagenomic binning, comparative biology and taxonomic classification.</title>
        <authorList>
            <person name="Goeker M."/>
        </authorList>
    </citation>
    <scope>NUCLEOTIDE SEQUENCE [LARGE SCALE GENOMIC DNA]</scope>
    <source>
        <strain evidence="1 2">DSM 101599</strain>
    </source>
</reference>
<dbReference type="Proteomes" id="UP000745859">
    <property type="component" value="Unassembled WGS sequence"/>
</dbReference>
<proteinExistence type="predicted"/>
<comment type="caution">
    <text evidence="1">The sequence shown here is derived from an EMBL/GenBank/DDBJ whole genome shotgun (WGS) entry which is preliminary data.</text>
</comment>
<dbReference type="EMBL" id="JAASQL010000001">
    <property type="protein sequence ID" value="NIJ44156.1"/>
    <property type="molecule type" value="Genomic_DNA"/>
</dbReference>
<dbReference type="PROSITE" id="PS51257">
    <property type="entry name" value="PROKAR_LIPOPROTEIN"/>
    <property type="match status" value="1"/>
</dbReference>
<keyword evidence="1" id="KW-0131">Cell cycle</keyword>
<keyword evidence="2" id="KW-1185">Reference proteome</keyword>
<accession>A0ABX0U9K1</accession>
<evidence type="ECO:0000313" key="1">
    <source>
        <dbReference type="EMBL" id="NIJ44156.1"/>
    </source>
</evidence>
<keyword evidence="1" id="KW-0132">Cell division</keyword>
<name>A0ABX0U9K1_9FLAO</name>